<accession>A0A5J4QK47</accession>
<reference evidence="2" key="1">
    <citation type="submission" date="2019-03" db="EMBL/GenBank/DDBJ databases">
        <title>Single cell metagenomics reveals metabolic interactions within the superorganism composed of flagellate Streblomastix strix and complex community of Bacteroidetes bacteria on its surface.</title>
        <authorList>
            <person name="Treitli S.C."/>
            <person name="Kolisko M."/>
            <person name="Husnik F."/>
            <person name="Keeling P."/>
            <person name="Hampl V."/>
        </authorList>
    </citation>
    <scope>NUCLEOTIDE SEQUENCE</scope>
    <source>
        <strain evidence="2">STM</strain>
    </source>
</reference>
<proteinExistence type="predicted"/>
<dbReference type="EMBL" id="SNRY01003355">
    <property type="protein sequence ID" value="KAA6321284.1"/>
    <property type="molecule type" value="Genomic_DNA"/>
</dbReference>
<evidence type="ECO:0000313" key="2">
    <source>
        <dbReference type="EMBL" id="KAA6321284.1"/>
    </source>
</evidence>
<evidence type="ECO:0000256" key="1">
    <source>
        <dbReference type="SAM" id="Coils"/>
    </source>
</evidence>
<gene>
    <name evidence="2" type="ORF">EZS27_029049</name>
</gene>
<comment type="caution">
    <text evidence="2">The sequence shown here is derived from an EMBL/GenBank/DDBJ whole genome shotgun (WGS) entry which is preliminary data.</text>
</comment>
<keyword evidence="1" id="KW-0175">Coiled coil</keyword>
<name>A0A5J4QK47_9ZZZZ</name>
<dbReference type="AlphaFoldDB" id="A0A5J4QK47"/>
<sequence length="207" mass="24172">MELKKTEESLNQVKGQLKTEELKSKAADVGSNIIDGLDSLVGTSEVKRQQQEIKNLKLEKHELQQDVDGLTQIVSRERNEHKKETLELKAEIIKIHDWLPDTPNLIKWREYCQKIGFSSNQAKDLINMKPVQFLGELYSSEHSQRFKVDDAEIRFDRDTERSSGFRLLINGISLTQWFRQKYDEFRKALGIKPKQKPRIGENKGFRM</sequence>
<organism evidence="2">
    <name type="scientific">termite gut metagenome</name>
    <dbReference type="NCBI Taxonomy" id="433724"/>
    <lineage>
        <taxon>unclassified sequences</taxon>
        <taxon>metagenomes</taxon>
        <taxon>organismal metagenomes</taxon>
    </lineage>
</organism>
<protein>
    <recommendedName>
        <fullName evidence="3">Mobilization protein</fullName>
    </recommendedName>
</protein>
<evidence type="ECO:0008006" key="3">
    <source>
        <dbReference type="Google" id="ProtNLM"/>
    </source>
</evidence>
<feature type="coiled-coil region" evidence="1">
    <location>
        <begin position="3"/>
        <end position="80"/>
    </location>
</feature>